<keyword evidence="1" id="KW-0560">Oxidoreductase</keyword>
<keyword evidence="1" id="KW-0479">Metal-binding</keyword>
<dbReference type="InterPro" id="IPR018152">
    <property type="entry name" value="SOD_Cu/Zn_BS"/>
</dbReference>
<gene>
    <name evidence="4" type="ORF">ACJMK2_028429</name>
</gene>
<dbReference type="Proteomes" id="UP001634394">
    <property type="component" value="Unassembled WGS sequence"/>
</dbReference>
<dbReference type="CDD" id="cd00305">
    <property type="entry name" value="Cu-Zn_Superoxide_Dismutase"/>
    <property type="match status" value="1"/>
</dbReference>
<dbReference type="AlphaFoldDB" id="A0ABD3X748"/>
<sequence length="224" mass="24381">MAYTKIKFILGTIALSFLTADGAISTSCPNGYAYAECHLRPNPNAKDLASTINGTVYFRQRVTTDCRRLGMLRIRTEIQGISTKDGAFSHGLHVHESNDLSNGCESMGPHLNPFKTNHGSLTDTVGLRHLGDFGNVLQSRRKSGTVVDTRYDYLANLVGPNSIVGRGVVFHAKKDDLGLGGDAESLRTGNAGARLACCVIEQTTKEKDFDKFVENIPMQAHITH</sequence>
<dbReference type="GO" id="GO:0046872">
    <property type="term" value="F:metal ion binding"/>
    <property type="evidence" value="ECO:0007669"/>
    <property type="project" value="UniProtKB-KW"/>
</dbReference>
<name>A0ABD3X748_SINWO</name>
<dbReference type="PANTHER" id="PTHR10003">
    <property type="entry name" value="SUPEROXIDE DISMUTASE CU-ZN -RELATED"/>
    <property type="match status" value="1"/>
</dbReference>
<dbReference type="PRINTS" id="PR00068">
    <property type="entry name" value="CUZNDISMTASE"/>
</dbReference>
<comment type="caution">
    <text evidence="4">The sequence shown here is derived from an EMBL/GenBank/DDBJ whole genome shotgun (WGS) entry which is preliminary data.</text>
</comment>
<feature type="chain" id="PRO_5044895074" description="Superoxide dismutase [Cu-Zn]" evidence="2">
    <location>
        <begin position="26"/>
        <end position="224"/>
    </location>
</feature>
<dbReference type="PROSITE" id="PS00332">
    <property type="entry name" value="SOD_CU_ZN_2"/>
    <property type="match status" value="1"/>
</dbReference>
<keyword evidence="5" id="KW-1185">Reference proteome</keyword>
<dbReference type="InterPro" id="IPR001424">
    <property type="entry name" value="SOD_Cu_Zn_dom"/>
</dbReference>
<evidence type="ECO:0000256" key="1">
    <source>
        <dbReference type="RuleBase" id="RU000393"/>
    </source>
</evidence>
<comment type="cofactor">
    <cofactor evidence="1">
        <name>Zn(2+)</name>
        <dbReference type="ChEBI" id="CHEBI:29105"/>
    </cofactor>
    <text evidence="1">Binds 1 zinc ion per subunit.</text>
</comment>
<accession>A0ABD3X748</accession>
<comment type="catalytic activity">
    <reaction evidence="1">
        <text>2 superoxide + 2 H(+) = H2O2 + O2</text>
        <dbReference type="Rhea" id="RHEA:20696"/>
        <dbReference type="ChEBI" id="CHEBI:15378"/>
        <dbReference type="ChEBI" id="CHEBI:15379"/>
        <dbReference type="ChEBI" id="CHEBI:16240"/>
        <dbReference type="ChEBI" id="CHEBI:18421"/>
        <dbReference type="EC" id="1.15.1.1"/>
    </reaction>
</comment>
<evidence type="ECO:0000259" key="3">
    <source>
        <dbReference type="Pfam" id="PF00080"/>
    </source>
</evidence>
<dbReference type="EC" id="1.15.1.1" evidence="1"/>
<dbReference type="EMBL" id="JBJQND010000003">
    <property type="protein sequence ID" value="KAL3882054.1"/>
    <property type="molecule type" value="Genomic_DNA"/>
</dbReference>
<reference evidence="4 5" key="1">
    <citation type="submission" date="2024-11" db="EMBL/GenBank/DDBJ databases">
        <title>Chromosome-level genome assembly of the freshwater bivalve Anodonta woodiana.</title>
        <authorList>
            <person name="Chen X."/>
        </authorList>
    </citation>
    <scope>NUCLEOTIDE SEQUENCE [LARGE SCALE GENOMIC DNA]</scope>
    <source>
        <strain evidence="4">MN2024</strain>
        <tissue evidence="4">Gills</tissue>
    </source>
</reference>
<dbReference type="GO" id="GO:0004784">
    <property type="term" value="F:superoxide dismutase activity"/>
    <property type="evidence" value="ECO:0007669"/>
    <property type="project" value="UniProtKB-EC"/>
</dbReference>
<keyword evidence="1" id="KW-0862">Zinc</keyword>
<keyword evidence="2" id="KW-0732">Signal</keyword>
<evidence type="ECO:0000313" key="4">
    <source>
        <dbReference type="EMBL" id="KAL3882054.1"/>
    </source>
</evidence>
<organism evidence="4 5">
    <name type="scientific">Sinanodonta woodiana</name>
    <name type="common">Chinese pond mussel</name>
    <name type="synonym">Anodonta woodiana</name>
    <dbReference type="NCBI Taxonomy" id="1069815"/>
    <lineage>
        <taxon>Eukaryota</taxon>
        <taxon>Metazoa</taxon>
        <taxon>Spiralia</taxon>
        <taxon>Lophotrochozoa</taxon>
        <taxon>Mollusca</taxon>
        <taxon>Bivalvia</taxon>
        <taxon>Autobranchia</taxon>
        <taxon>Heteroconchia</taxon>
        <taxon>Palaeoheterodonta</taxon>
        <taxon>Unionida</taxon>
        <taxon>Unionoidea</taxon>
        <taxon>Unionidae</taxon>
        <taxon>Unioninae</taxon>
        <taxon>Sinanodonta</taxon>
    </lineage>
</organism>
<dbReference type="Gene3D" id="2.60.40.200">
    <property type="entry name" value="Superoxide dismutase, copper/zinc binding domain"/>
    <property type="match status" value="1"/>
</dbReference>
<dbReference type="InterPro" id="IPR036423">
    <property type="entry name" value="SOD-like_Cu/Zn_dom_sf"/>
</dbReference>
<dbReference type="InterPro" id="IPR024134">
    <property type="entry name" value="SOD_Cu/Zn_/chaperone"/>
</dbReference>
<comment type="cofactor">
    <cofactor evidence="1">
        <name>Cu cation</name>
        <dbReference type="ChEBI" id="CHEBI:23378"/>
    </cofactor>
    <text evidence="1">Binds 1 copper ion per subunit.</text>
</comment>
<evidence type="ECO:0000313" key="5">
    <source>
        <dbReference type="Proteomes" id="UP001634394"/>
    </source>
</evidence>
<evidence type="ECO:0000256" key="2">
    <source>
        <dbReference type="SAM" id="SignalP"/>
    </source>
</evidence>
<proteinExistence type="inferred from homology"/>
<protein>
    <recommendedName>
        <fullName evidence="1">Superoxide dismutase [Cu-Zn]</fullName>
        <ecNumber evidence="1">1.15.1.1</ecNumber>
    </recommendedName>
</protein>
<dbReference type="Pfam" id="PF00080">
    <property type="entry name" value="Sod_Cu"/>
    <property type="match status" value="1"/>
</dbReference>
<feature type="signal peptide" evidence="2">
    <location>
        <begin position="1"/>
        <end position="25"/>
    </location>
</feature>
<feature type="domain" description="Superoxide dismutase copper/zinc binding" evidence="3">
    <location>
        <begin position="53"/>
        <end position="200"/>
    </location>
</feature>
<dbReference type="SUPFAM" id="SSF49329">
    <property type="entry name" value="Cu,Zn superoxide dismutase-like"/>
    <property type="match status" value="1"/>
</dbReference>
<keyword evidence="1" id="KW-0186">Copper</keyword>
<comment type="function">
    <text evidence="1">Destroys radicals which are normally produced within the cells and which are toxic to biological systems.</text>
</comment>
<comment type="similarity">
    <text evidence="1">Belongs to the Cu-Zn superoxide dismutase family.</text>
</comment>